<keyword evidence="2" id="KW-1185">Reference proteome</keyword>
<evidence type="ECO:0000313" key="2">
    <source>
        <dbReference type="Proteomes" id="UP000295706"/>
    </source>
</evidence>
<dbReference type="RefSeq" id="WP_132120405.1">
    <property type="nucleotide sequence ID" value="NZ_SMJU01000012.1"/>
</dbReference>
<dbReference type="AlphaFoldDB" id="A0A4R4K6M7"/>
<accession>A0A4R4K6M7</accession>
<dbReference type="OrthoDB" id="949336at2"/>
<dbReference type="PROSITE" id="PS51257">
    <property type="entry name" value="PROKAR_LIPOPROTEIN"/>
    <property type="match status" value="1"/>
</dbReference>
<proteinExistence type="predicted"/>
<evidence type="ECO:0008006" key="3">
    <source>
        <dbReference type="Google" id="ProtNLM"/>
    </source>
</evidence>
<comment type="caution">
    <text evidence="1">The sequence shown here is derived from an EMBL/GenBank/DDBJ whole genome shotgun (WGS) entry which is preliminary data.</text>
</comment>
<dbReference type="EMBL" id="SMJU01000012">
    <property type="protein sequence ID" value="TDB62352.1"/>
    <property type="molecule type" value="Genomic_DNA"/>
</dbReference>
<protein>
    <recommendedName>
        <fullName evidence="3">DUF616 domain-containing protein</fullName>
    </recommendedName>
</protein>
<organism evidence="1 2">
    <name type="scientific">Arundinibacter roseus</name>
    <dbReference type="NCBI Taxonomy" id="2070510"/>
    <lineage>
        <taxon>Bacteria</taxon>
        <taxon>Pseudomonadati</taxon>
        <taxon>Bacteroidota</taxon>
        <taxon>Cytophagia</taxon>
        <taxon>Cytophagales</taxon>
        <taxon>Spirosomataceae</taxon>
        <taxon>Arundinibacter</taxon>
    </lineage>
</organism>
<name>A0A4R4K6M7_9BACT</name>
<reference evidence="1 2" key="1">
    <citation type="submission" date="2019-02" db="EMBL/GenBank/DDBJ databases">
        <title>Arundinibacter roseus gen. nov., sp. nov., a new member of the family Cytophagaceae.</title>
        <authorList>
            <person name="Szuroczki S."/>
            <person name="Khayer B."/>
            <person name="Sproer C."/>
            <person name="Toumi M."/>
            <person name="Szabo A."/>
            <person name="Felfoldi T."/>
            <person name="Schumann P."/>
            <person name="Toth E."/>
        </authorList>
    </citation>
    <scope>NUCLEOTIDE SEQUENCE [LARGE SCALE GENOMIC DNA]</scope>
    <source>
        <strain evidence="1 2">DMA-k-7a</strain>
    </source>
</reference>
<dbReference type="Proteomes" id="UP000295706">
    <property type="component" value="Unassembled WGS sequence"/>
</dbReference>
<gene>
    <name evidence="1" type="ORF">EZE20_18395</name>
</gene>
<evidence type="ECO:0000313" key="1">
    <source>
        <dbReference type="EMBL" id="TDB62352.1"/>
    </source>
</evidence>
<sequence>MKKEDTSAGQNLIAACLITGVFDVNRTEILPDNDPEPFLAWADSLRRLQLRGVLFHNNLSPALCESMESAHLRLVRISYDTRWNPNVYRYTIYHEFLQREGPQIAHVFFTDVSDVVVLKNPFTDPDFYLHPTTLFCGDEPKNLDNDWMKAHSTHLRSQIADYAQFEEKWKDSPLLNCGIIGGSRAVMTECIGALHHIHTQYNHNNTTAYTGDMGAFNYLARTRFSDRLRHGVPVNTVFKAYQTSDETCWFRHK</sequence>